<dbReference type="Proteomes" id="UP001497472">
    <property type="component" value="Unassembled WGS sequence"/>
</dbReference>
<organism evidence="1 2">
    <name type="scientific">Leptosia nina</name>
    <dbReference type="NCBI Taxonomy" id="320188"/>
    <lineage>
        <taxon>Eukaryota</taxon>
        <taxon>Metazoa</taxon>
        <taxon>Ecdysozoa</taxon>
        <taxon>Arthropoda</taxon>
        <taxon>Hexapoda</taxon>
        <taxon>Insecta</taxon>
        <taxon>Pterygota</taxon>
        <taxon>Neoptera</taxon>
        <taxon>Endopterygota</taxon>
        <taxon>Lepidoptera</taxon>
        <taxon>Glossata</taxon>
        <taxon>Ditrysia</taxon>
        <taxon>Papilionoidea</taxon>
        <taxon>Pieridae</taxon>
        <taxon>Pierinae</taxon>
        <taxon>Leptosia</taxon>
    </lineage>
</organism>
<evidence type="ECO:0000313" key="2">
    <source>
        <dbReference type="Proteomes" id="UP001497472"/>
    </source>
</evidence>
<sequence>MIIEPKLVPSNKRCEVSEHDRRARSACAELAASFECAAESVALIGFAPVPALCPRVSATKMNNLGETAIAN</sequence>
<keyword evidence="2" id="KW-1185">Reference proteome</keyword>
<reference evidence="1 2" key="1">
    <citation type="submission" date="2023-11" db="EMBL/GenBank/DDBJ databases">
        <authorList>
            <person name="Okamura Y."/>
        </authorList>
    </citation>
    <scope>NUCLEOTIDE SEQUENCE [LARGE SCALE GENOMIC DNA]</scope>
</reference>
<name>A0AAV1IS75_9NEOP</name>
<gene>
    <name evidence="1" type="ORF">LNINA_LOCUS43</name>
</gene>
<accession>A0AAV1IS75</accession>
<protein>
    <submittedName>
        <fullName evidence="1">Uncharacterized protein</fullName>
    </submittedName>
</protein>
<evidence type="ECO:0000313" key="1">
    <source>
        <dbReference type="EMBL" id="CAK1539948.1"/>
    </source>
</evidence>
<dbReference type="AlphaFoldDB" id="A0AAV1IS75"/>
<proteinExistence type="predicted"/>
<comment type="caution">
    <text evidence="1">The sequence shown here is derived from an EMBL/GenBank/DDBJ whole genome shotgun (WGS) entry which is preliminary data.</text>
</comment>
<dbReference type="EMBL" id="CAVLEF010000001">
    <property type="protein sequence ID" value="CAK1539948.1"/>
    <property type="molecule type" value="Genomic_DNA"/>
</dbReference>